<reference evidence="4 5" key="1">
    <citation type="submission" date="2010-08" db="EMBL/GenBank/DDBJ databases">
        <authorList>
            <person name="Durkin A.S."/>
            <person name="Madupu R."/>
            <person name="Torralba M."/>
            <person name="Gillis M."/>
            <person name="Methe B."/>
            <person name="Sutton G."/>
            <person name="Nelson K.E."/>
        </authorList>
    </citation>
    <scope>NUCLEOTIDE SEQUENCE [LARGE SCALE GENOMIC DNA]</scope>
    <source>
        <strain evidence="4 5">PB189-T1-4</strain>
    </source>
</reference>
<name>A0ABN0AYU4_9ACTN</name>
<keyword evidence="5" id="KW-1185">Reference proteome</keyword>
<dbReference type="RefSeq" id="WP_006304638.1">
    <property type="nucleotide sequence ID" value="NZ_AEDQ01000031.1"/>
</dbReference>
<protein>
    <submittedName>
        <fullName evidence="4">Uncharacterized protein</fullName>
    </submittedName>
</protein>
<accession>A0ABN0AYU4</accession>
<evidence type="ECO:0000256" key="3">
    <source>
        <dbReference type="SAM" id="SignalP"/>
    </source>
</evidence>
<feature type="compositionally biased region" description="Basic and acidic residues" evidence="1">
    <location>
        <begin position="593"/>
        <end position="602"/>
    </location>
</feature>
<feature type="compositionally biased region" description="Pro residues" evidence="1">
    <location>
        <begin position="579"/>
        <end position="592"/>
    </location>
</feature>
<feature type="region of interest" description="Disordered" evidence="1">
    <location>
        <begin position="557"/>
        <end position="626"/>
    </location>
</feature>
<keyword evidence="3" id="KW-0732">Signal</keyword>
<evidence type="ECO:0000256" key="2">
    <source>
        <dbReference type="SAM" id="Phobius"/>
    </source>
</evidence>
<proteinExistence type="predicted"/>
<gene>
    <name evidence="4" type="ORF">HMPREF9248_0064</name>
</gene>
<dbReference type="Proteomes" id="UP000004431">
    <property type="component" value="Unassembled WGS sequence"/>
</dbReference>
<dbReference type="EMBL" id="AEDQ01000031">
    <property type="protein sequence ID" value="EFL43687.1"/>
    <property type="molecule type" value="Genomic_DNA"/>
</dbReference>
<organism evidence="4 5">
    <name type="scientific">Fannyhessea vaginae PB189-T1-4</name>
    <dbReference type="NCBI Taxonomy" id="866774"/>
    <lineage>
        <taxon>Bacteria</taxon>
        <taxon>Bacillati</taxon>
        <taxon>Actinomycetota</taxon>
        <taxon>Coriobacteriia</taxon>
        <taxon>Coriobacteriales</taxon>
        <taxon>Atopobiaceae</taxon>
        <taxon>Fannyhessea</taxon>
    </lineage>
</organism>
<keyword evidence="2" id="KW-0812">Transmembrane</keyword>
<evidence type="ECO:0000313" key="4">
    <source>
        <dbReference type="EMBL" id="EFL43687.1"/>
    </source>
</evidence>
<feature type="signal peptide" evidence="3">
    <location>
        <begin position="1"/>
        <end position="29"/>
    </location>
</feature>
<keyword evidence="2" id="KW-0472">Membrane</keyword>
<sequence length="684" mass="75704">MYFSYAIGRTIASAAIVCGALSSFVPSYAAAASTVPASLRNTDRTATPAPNAPAPAKLDKEPANNIIKKEEKDYTIVYTRTKDLAVRNPFPSAISDAEVAAAFKHDGSIQKYFFTPDSDPAKKPVRIENSIIKDEPGTYTIYTVVNKYSKTGLSNTIYAQGYQTRNGSILKDGSIYAGSDKTVTYTMHPYSFEFNGLQLANNATKRTKIEMQSRDHYLYYKIVFSSDGSLNERILTNYGDETNTGGQEFSWFMYDAAPKVSAQFHFVDDFAYRAQTQQPDADALLKQRGNSDTHPLLSKEDKDKGFVISAVPNHKIDGLSDLTKPVATDPAYFMRNRSNDVKYSILSFKDDPDAPKTENGRPTGVFRPTLEQLTSTNIPGYVYWDNDIDKPKGGTFQNNDDTKENPGNHYLSFAYEMKDGKPYKRLDTKYYYLTFRKIPTQIVVHQFKKDAATGKSVPITTGSFDVYQRVGDKDVLVKKHITLSNDFAKDTAPTLDGVVSDMKTKQSFQQAGYYQVNDKIYLQPGSYVLRQTQAGKDAPKLDDIAFTIAWQTKTGDTTTLTKEPSTLHVIEIDRDKLKPPAPKPPVPNPPAPREPDDSHTDVPDLPVPTPAAPLPASPASDTTKPTLVPAVPVHAREIPRNDRQLTRLPQTSDMLIAPFAVLALLGIAGACITVAALRMRRSSK</sequence>
<keyword evidence="2" id="KW-1133">Transmembrane helix</keyword>
<feature type="chain" id="PRO_5047473570" evidence="3">
    <location>
        <begin position="30"/>
        <end position="684"/>
    </location>
</feature>
<evidence type="ECO:0000256" key="1">
    <source>
        <dbReference type="SAM" id="MobiDB-lite"/>
    </source>
</evidence>
<feature type="transmembrane region" description="Helical" evidence="2">
    <location>
        <begin position="655"/>
        <end position="677"/>
    </location>
</feature>
<feature type="compositionally biased region" description="Pro residues" evidence="1">
    <location>
        <begin position="605"/>
        <end position="616"/>
    </location>
</feature>
<evidence type="ECO:0000313" key="5">
    <source>
        <dbReference type="Proteomes" id="UP000004431"/>
    </source>
</evidence>
<comment type="caution">
    <text evidence="4">The sequence shown here is derived from an EMBL/GenBank/DDBJ whole genome shotgun (WGS) entry which is preliminary data.</text>
</comment>